<dbReference type="EMBL" id="KV990907">
    <property type="protein sequence ID" value="PIO14396.1"/>
    <property type="molecule type" value="Genomic_DNA"/>
</dbReference>
<dbReference type="OrthoDB" id="6410656at2759"/>
<proteinExistence type="predicted"/>
<dbReference type="PANTHER" id="PTHR18939">
    <property type="entry name" value="RIBOSOME BINDING PROTEIN-1"/>
    <property type="match status" value="1"/>
</dbReference>
<organism evidence="2 3">
    <name type="scientific">Aquarana catesbeiana</name>
    <name type="common">American bullfrog</name>
    <name type="synonym">Rana catesbeiana</name>
    <dbReference type="NCBI Taxonomy" id="8400"/>
    <lineage>
        <taxon>Eukaryota</taxon>
        <taxon>Metazoa</taxon>
        <taxon>Chordata</taxon>
        <taxon>Craniata</taxon>
        <taxon>Vertebrata</taxon>
        <taxon>Euteleostomi</taxon>
        <taxon>Amphibia</taxon>
        <taxon>Batrachia</taxon>
        <taxon>Anura</taxon>
        <taxon>Neobatrachia</taxon>
        <taxon>Ranoidea</taxon>
        <taxon>Ranidae</taxon>
        <taxon>Aquarana</taxon>
    </lineage>
</organism>
<evidence type="ECO:0000313" key="3">
    <source>
        <dbReference type="Proteomes" id="UP000228934"/>
    </source>
</evidence>
<name>A0A2G9QFM2_AQUCT</name>
<dbReference type="AlphaFoldDB" id="A0A2G9QFM2"/>
<evidence type="ECO:0000256" key="1">
    <source>
        <dbReference type="SAM" id="Coils"/>
    </source>
</evidence>
<reference evidence="3" key="1">
    <citation type="journal article" date="2017" name="Nat. Commun.">
        <title>The North American bullfrog draft genome provides insight into hormonal regulation of long noncoding RNA.</title>
        <authorList>
            <person name="Hammond S.A."/>
            <person name="Warren R.L."/>
            <person name="Vandervalk B.P."/>
            <person name="Kucuk E."/>
            <person name="Khan H."/>
            <person name="Gibb E.A."/>
            <person name="Pandoh P."/>
            <person name="Kirk H."/>
            <person name="Zhao Y."/>
            <person name="Jones M."/>
            <person name="Mungall A.J."/>
            <person name="Coope R."/>
            <person name="Pleasance S."/>
            <person name="Moore R.A."/>
            <person name="Holt R.A."/>
            <person name="Round J.M."/>
            <person name="Ohora S."/>
            <person name="Walle B.V."/>
            <person name="Veldhoen N."/>
            <person name="Helbing C.C."/>
            <person name="Birol I."/>
        </authorList>
    </citation>
    <scope>NUCLEOTIDE SEQUENCE [LARGE SCALE GENOMIC DNA]</scope>
</reference>
<keyword evidence="3" id="KW-1185">Reference proteome</keyword>
<keyword evidence="1" id="KW-0175">Coiled coil</keyword>
<feature type="non-terminal residue" evidence="2">
    <location>
        <position position="53"/>
    </location>
</feature>
<dbReference type="InterPro" id="IPR040248">
    <property type="entry name" value="RRBP1"/>
</dbReference>
<dbReference type="GO" id="GO:0005789">
    <property type="term" value="C:endoplasmic reticulum membrane"/>
    <property type="evidence" value="ECO:0007669"/>
    <property type="project" value="TreeGrafter"/>
</dbReference>
<sequence>MLKDLQKSVEEEEQVWKAKLEASEESLTKSQIQIKTLEEAVERLKLDVQSTDQ</sequence>
<protein>
    <submittedName>
        <fullName evidence="2">Uncharacterized protein</fullName>
    </submittedName>
</protein>
<gene>
    <name evidence="2" type="ORF">AB205_0063650</name>
</gene>
<feature type="coiled-coil region" evidence="1">
    <location>
        <begin position="20"/>
        <end position="47"/>
    </location>
</feature>
<dbReference type="Proteomes" id="UP000228934">
    <property type="component" value="Unassembled WGS sequence"/>
</dbReference>
<evidence type="ECO:0000313" key="2">
    <source>
        <dbReference type="EMBL" id="PIO14396.1"/>
    </source>
</evidence>
<dbReference type="PANTHER" id="PTHR18939:SF4">
    <property type="entry name" value="RIBOSOME-BINDING PROTEIN 1"/>
    <property type="match status" value="1"/>
</dbReference>
<accession>A0A2G9QFM2</accession>